<comment type="similarity">
    <text evidence="1">Belongs to the UPF0597 family.</text>
</comment>
<dbReference type="EMBL" id="JAENRR010000008">
    <property type="protein sequence ID" value="MBK3516751.1"/>
    <property type="molecule type" value="Genomic_DNA"/>
</dbReference>
<evidence type="ECO:0000259" key="2">
    <source>
        <dbReference type="Pfam" id="PF03313"/>
    </source>
</evidence>
<evidence type="ECO:0000313" key="4">
    <source>
        <dbReference type="Proteomes" id="UP000605676"/>
    </source>
</evidence>
<keyword evidence="4" id="KW-1185">Reference proteome</keyword>
<dbReference type="InterPro" id="IPR021144">
    <property type="entry name" value="UPF0597"/>
</dbReference>
<dbReference type="Proteomes" id="UP000605676">
    <property type="component" value="Unassembled WGS sequence"/>
</dbReference>
<organism evidence="3 4">
    <name type="scientific">Carboxylicivirga marina</name>
    <dbReference type="NCBI Taxonomy" id="2800988"/>
    <lineage>
        <taxon>Bacteria</taxon>
        <taxon>Pseudomonadati</taxon>
        <taxon>Bacteroidota</taxon>
        <taxon>Bacteroidia</taxon>
        <taxon>Marinilabiliales</taxon>
        <taxon>Marinilabiliaceae</taxon>
        <taxon>Carboxylicivirga</taxon>
    </lineage>
</organism>
<name>A0ABS1HGN4_9BACT</name>
<gene>
    <name evidence="3" type="ORF">JIV24_05305</name>
</gene>
<dbReference type="Pfam" id="PF03313">
    <property type="entry name" value="SDH_alpha"/>
    <property type="match status" value="1"/>
</dbReference>
<sequence length="427" mass="45485">MNKSDKRYTAYVDILHEELMPAMGCTEPIAIAYAGAMARKVLGQLPERVLVEASDNIIKNVKSVVVPNTGNLKGIEAAAVAGIVAGDADKVLEVISIVNDEERTGMADFLNTKEVKVKPANTNVIFDLIVHVFNGDDCASVQISHYHTNIVRITKNGETTLFNHHCDDLNTKHKTDRTIMSVEAIVEFADSVDLSDVRVALKKQIEYNSAIAQEGIQGKWGANVGSVLLKTWGENDVKVRAKAFAAAGSDARMSGCELPVMIVSGSGNQGLATSVPVIEYAKELKVDEDTMLRALLVSNLITIHQKTGIGRLSAFCGAVSAGVGAGAGITYLHGGRYKEVAHTIVNALAIVSGIVCDGAKPSCAGKIASAVEAGILGYHMYKNGQQFYGGDGIVVKGVENTIKNIGRLGSVGMRETDKEIIRMMLGE</sequence>
<accession>A0ABS1HGN4</accession>
<proteinExistence type="inferred from homology"/>
<comment type="caution">
    <text evidence="3">The sequence shown here is derived from an EMBL/GenBank/DDBJ whole genome shotgun (WGS) entry which is preliminary data.</text>
</comment>
<feature type="domain" description="Serine dehydratase-like alpha subunit" evidence="2">
    <location>
        <begin position="140"/>
        <end position="421"/>
    </location>
</feature>
<dbReference type="HAMAP" id="MF_01845">
    <property type="entry name" value="UPF0597"/>
    <property type="match status" value="1"/>
</dbReference>
<dbReference type="PIRSF" id="PIRSF006054">
    <property type="entry name" value="UCP006054"/>
    <property type="match status" value="1"/>
</dbReference>
<reference evidence="3 4" key="1">
    <citation type="submission" date="2021-01" db="EMBL/GenBank/DDBJ databases">
        <title>Carboxyliciviraga sp.nov., isolated from coastal sediments.</title>
        <authorList>
            <person name="Lu D."/>
            <person name="Zhang T."/>
        </authorList>
    </citation>
    <scope>NUCLEOTIDE SEQUENCE [LARGE SCALE GENOMIC DNA]</scope>
    <source>
        <strain evidence="3 4">N1Y132</strain>
    </source>
</reference>
<dbReference type="RefSeq" id="WP_200463982.1">
    <property type="nucleotide sequence ID" value="NZ_JAENRR010000008.1"/>
</dbReference>
<dbReference type="PANTHER" id="PTHR30501:SF2">
    <property type="entry name" value="UPF0597 PROTEIN YHAM"/>
    <property type="match status" value="1"/>
</dbReference>
<evidence type="ECO:0000313" key="3">
    <source>
        <dbReference type="EMBL" id="MBK3516751.1"/>
    </source>
</evidence>
<protein>
    <recommendedName>
        <fullName evidence="1">UPF0597 protein JIV24_05305</fullName>
    </recommendedName>
</protein>
<dbReference type="PANTHER" id="PTHR30501">
    <property type="entry name" value="UPF0597 PROTEIN YHAM"/>
    <property type="match status" value="1"/>
</dbReference>
<evidence type="ECO:0000256" key="1">
    <source>
        <dbReference type="HAMAP-Rule" id="MF_01845"/>
    </source>
</evidence>
<dbReference type="InterPro" id="IPR005130">
    <property type="entry name" value="Ser_deHydtase-like_asu"/>
</dbReference>